<dbReference type="EMBL" id="KQ258398">
    <property type="protein sequence ID" value="KOM27810.1"/>
    <property type="molecule type" value="Genomic_DNA"/>
</dbReference>
<dbReference type="Gramene" id="KOM27810">
    <property type="protein sequence ID" value="KOM27810"/>
    <property type="gene ID" value="LR48_Vigan464s000700"/>
</dbReference>
<protein>
    <submittedName>
        <fullName evidence="1">Uncharacterized protein</fullName>
    </submittedName>
</protein>
<proteinExistence type="predicted"/>
<sequence>MLVLSQLGGNYADSLCEWIRTASHTGEMLFARAFAQRIDALREWFERVALCSGSRTIAIFIQIANRCALRMFREFEPLRGALA</sequence>
<accession>A0A0L9TB24</accession>
<dbReference type="Proteomes" id="UP000053144">
    <property type="component" value="Unassembled WGS sequence"/>
</dbReference>
<name>A0A0L9TB24_PHAAN</name>
<evidence type="ECO:0000313" key="1">
    <source>
        <dbReference type="EMBL" id="KOM27810.1"/>
    </source>
</evidence>
<reference evidence="2" key="1">
    <citation type="journal article" date="2015" name="Proc. Natl. Acad. Sci. U.S.A.">
        <title>Genome sequencing of adzuki bean (Vigna angularis) provides insight into high starch and low fat accumulation and domestication.</title>
        <authorList>
            <person name="Yang K."/>
            <person name="Tian Z."/>
            <person name="Chen C."/>
            <person name="Luo L."/>
            <person name="Zhao B."/>
            <person name="Wang Z."/>
            <person name="Yu L."/>
            <person name="Li Y."/>
            <person name="Sun Y."/>
            <person name="Li W."/>
            <person name="Chen Y."/>
            <person name="Li Y."/>
            <person name="Zhang Y."/>
            <person name="Ai D."/>
            <person name="Zhao J."/>
            <person name="Shang C."/>
            <person name="Ma Y."/>
            <person name="Wu B."/>
            <person name="Wang M."/>
            <person name="Gao L."/>
            <person name="Sun D."/>
            <person name="Zhang P."/>
            <person name="Guo F."/>
            <person name="Wang W."/>
            <person name="Li Y."/>
            <person name="Wang J."/>
            <person name="Varshney R.K."/>
            <person name="Wang J."/>
            <person name="Ling H.Q."/>
            <person name="Wan P."/>
        </authorList>
    </citation>
    <scope>NUCLEOTIDE SEQUENCE</scope>
    <source>
        <strain evidence="2">cv. Jingnong 6</strain>
    </source>
</reference>
<evidence type="ECO:0000313" key="2">
    <source>
        <dbReference type="Proteomes" id="UP000053144"/>
    </source>
</evidence>
<dbReference type="AlphaFoldDB" id="A0A0L9TB24"/>
<organism evidence="1 2">
    <name type="scientific">Phaseolus angularis</name>
    <name type="common">Azuki bean</name>
    <name type="synonym">Vigna angularis</name>
    <dbReference type="NCBI Taxonomy" id="3914"/>
    <lineage>
        <taxon>Eukaryota</taxon>
        <taxon>Viridiplantae</taxon>
        <taxon>Streptophyta</taxon>
        <taxon>Embryophyta</taxon>
        <taxon>Tracheophyta</taxon>
        <taxon>Spermatophyta</taxon>
        <taxon>Magnoliopsida</taxon>
        <taxon>eudicotyledons</taxon>
        <taxon>Gunneridae</taxon>
        <taxon>Pentapetalae</taxon>
        <taxon>rosids</taxon>
        <taxon>fabids</taxon>
        <taxon>Fabales</taxon>
        <taxon>Fabaceae</taxon>
        <taxon>Papilionoideae</taxon>
        <taxon>50 kb inversion clade</taxon>
        <taxon>NPAAA clade</taxon>
        <taxon>indigoferoid/millettioid clade</taxon>
        <taxon>Phaseoleae</taxon>
        <taxon>Vigna</taxon>
    </lineage>
</organism>
<gene>
    <name evidence="1" type="ORF">LR48_Vigan464s000700</name>
</gene>